<dbReference type="GeneTree" id="ENSGT00390000002223"/>
<dbReference type="OMA" id="AFVCYSW"/>
<keyword evidence="14" id="KW-1185">Reference proteome</keyword>
<comment type="pathway">
    <text evidence="10">Porphyrin-containing compound metabolism; heme A biosynthesis; heme A from heme O: step 1/1.</text>
</comment>
<dbReference type="GO" id="GO:0006784">
    <property type="term" value="P:heme A biosynthetic process"/>
    <property type="evidence" value="ECO:0007669"/>
    <property type="project" value="InterPro"/>
</dbReference>
<reference evidence="13" key="1">
    <citation type="submission" date="2025-08" db="UniProtKB">
        <authorList>
            <consortium name="Ensembl"/>
        </authorList>
    </citation>
    <scope>IDENTIFICATION</scope>
</reference>
<proteinExistence type="inferred from homology"/>
<dbReference type="SUPFAM" id="SSF50494">
    <property type="entry name" value="Trypsin-like serine proteases"/>
    <property type="match status" value="1"/>
</dbReference>
<name>A0A8P4GAJ1_DICLA</name>
<dbReference type="InterPro" id="IPR023754">
    <property type="entry name" value="HemeA_Synthase_type2"/>
</dbReference>
<dbReference type="PANTHER" id="PTHR23289">
    <property type="entry name" value="CYTOCHROME C OXIDASE ASSEMBLY PROTEIN COX15"/>
    <property type="match status" value="1"/>
</dbReference>
<evidence type="ECO:0000256" key="3">
    <source>
        <dbReference type="ARBA" id="ARBA00022692"/>
    </source>
</evidence>
<keyword evidence="5 12" id="KW-1133">Transmembrane helix</keyword>
<dbReference type="InterPro" id="IPR009003">
    <property type="entry name" value="Peptidase_S1_PA"/>
</dbReference>
<dbReference type="Ensembl" id="ENSDLAT00005074905.1">
    <property type="protein sequence ID" value="ENSDLAP00005075951.1"/>
    <property type="gene ID" value="ENSDLAG00005009452.2"/>
</dbReference>
<reference evidence="13" key="2">
    <citation type="submission" date="2025-09" db="UniProtKB">
        <authorList>
            <consortium name="Ensembl"/>
        </authorList>
    </citation>
    <scope>IDENTIFICATION</scope>
</reference>
<dbReference type="HAMAP" id="MF_01665">
    <property type="entry name" value="HemeA_synth_type2"/>
    <property type="match status" value="1"/>
</dbReference>
<feature type="transmembrane region" description="Helical" evidence="12">
    <location>
        <begin position="69"/>
        <end position="89"/>
    </location>
</feature>
<evidence type="ECO:0000256" key="4">
    <source>
        <dbReference type="ARBA" id="ARBA00022723"/>
    </source>
</evidence>
<comment type="cofactor">
    <cofactor evidence="1">
        <name>heme b</name>
        <dbReference type="ChEBI" id="CHEBI:60344"/>
    </cofactor>
</comment>
<dbReference type="CTD" id="1355"/>
<gene>
    <name evidence="13" type="primary">cox15</name>
</gene>
<evidence type="ECO:0000256" key="9">
    <source>
        <dbReference type="ARBA" id="ARBA00023136"/>
    </source>
</evidence>
<keyword evidence="7" id="KW-0408">Iron</keyword>
<feature type="transmembrane region" description="Helical" evidence="12">
    <location>
        <begin position="151"/>
        <end position="169"/>
    </location>
</feature>
<evidence type="ECO:0000256" key="1">
    <source>
        <dbReference type="ARBA" id="ARBA00001970"/>
    </source>
</evidence>
<feature type="transmembrane region" description="Helical" evidence="12">
    <location>
        <begin position="323"/>
        <end position="340"/>
    </location>
</feature>
<evidence type="ECO:0000256" key="8">
    <source>
        <dbReference type="ARBA" id="ARBA00023133"/>
    </source>
</evidence>
<accession>A0A8P4GAJ1</accession>
<feature type="transmembrane region" description="Helical" evidence="12">
    <location>
        <begin position="352"/>
        <end position="376"/>
    </location>
</feature>
<evidence type="ECO:0000256" key="11">
    <source>
        <dbReference type="ARBA" id="ARBA00048044"/>
    </source>
</evidence>
<dbReference type="GO" id="GO:0046872">
    <property type="term" value="F:metal ion binding"/>
    <property type="evidence" value="ECO:0007669"/>
    <property type="project" value="UniProtKB-KW"/>
</dbReference>
<evidence type="ECO:0000313" key="13">
    <source>
        <dbReference type="Ensembl" id="ENSDLAP00005075951.1"/>
    </source>
</evidence>
<evidence type="ECO:0000256" key="7">
    <source>
        <dbReference type="ARBA" id="ARBA00023004"/>
    </source>
</evidence>
<comment type="catalytic activity">
    <reaction evidence="11">
        <text>Fe(II)-heme o + 2 A + H2O = Fe(II)-heme a + 2 AH2</text>
        <dbReference type="Rhea" id="RHEA:63388"/>
        <dbReference type="ChEBI" id="CHEBI:13193"/>
        <dbReference type="ChEBI" id="CHEBI:15377"/>
        <dbReference type="ChEBI" id="CHEBI:17499"/>
        <dbReference type="ChEBI" id="CHEBI:60530"/>
        <dbReference type="ChEBI" id="CHEBI:61715"/>
        <dbReference type="EC" id="1.17.99.9"/>
    </reaction>
    <physiologicalReaction direction="left-to-right" evidence="11">
        <dbReference type="Rhea" id="RHEA:63389"/>
    </physiologicalReaction>
</comment>
<dbReference type="InterPro" id="IPR003780">
    <property type="entry name" value="COX15/CtaA_fam"/>
</dbReference>
<dbReference type="OrthoDB" id="1726137at2759"/>
<keyword evidence="9 12" id="KW-0472">Membrane</keyword>
<keyword evidence="8" id="KW-0350">Heme biosynthesis</keyword>
<protein>
    <recommendedName>
        <fullName evidence="15">Cytochrome c oxidase assembly protein COX15 homolog</fullName>
    </recommendedName>
</protein>
<evidence type="ECO:0000256" key="10">
    <source>
        <dbReference type="ARBA" id="ARBA00044501"/>
    </source>
</evidence>
<feature type="transmembrane region" description="Helical" evidence="12">
    <location>
        <begin position="228"/>
        <end position="246"/>
    </location>
</feature>
<evidence type="ECO:0000256" key="2">
    <source>
        <dbReference type="ARBA" id="ARBA00004141"/>
    </source>
</evidence>
<feature type="transmembrane region" description="Helical" evidence="12">
    <location>
        <begin position="267"/>
        <end position="287"/>
    </location>
</feature>
<dbReference type="Proteomes" id="UP000694389">
    <property type="component" value="Unassembled WGS sequence"/>
</dbReference>
<dbReference type="GO" id="GO:0005743">
    <property type="term" value="C:mitochondrial inner membrane"/>
    <property type="evidence" value="ECO:0007669"/>
    <property type="project" value="TreeGrafter"/>
</dbReference>
<keyword evidence="3 12" id="KW-0812">Transmembrane</keyword>
<comment type="subcellular location">
    <subcellularLocation>
        <location evidence="2">Membrane</location>
        <topology evidence="2">Multi-pass membrane protein</topology>
    </subcellularLocation>
</comment>
<feature type="transmembrane region" description="Helical" evidence="12">
    <location>
        <begin position="181"/>
        <end position="199"/>
    </location>
</feature>
<feature type="transmembrane region" description="Helical" evidence="12">
    <location>
        <begin position="382"/>
        <end position="400"/>
    </location>
</feature>
<dbReference type="GO" id="GO:0120547">
    <property type="term" value="F:heme A synthase activity"/>
    <property type="evidence" value="ECO:0007669"/>
    <property type="project" value="UniProtKB-EC"/>
</dbReference>
<evidence type="ECO:0000256" key="6">
    <source>
        <dbReference type="ARBA" id="ARBA00023002"/>
    </source>
</evidence>
<evidence type="ECO:0000313" key="14">
    <source>
        <dbReference type="Proteomes" id="UP000694389"/>
    </source>
</evidence>
<dbReference type="AlphaFoldDB" id="A0A8P4GAJ1"/>
<organism evidence="13 14">
    <name type="scientific">Dicentrarchus labrax</name>
    <name type="common">European seabass</name>
    <name type="synonym">Morone labrax</name>
    <dbReference type="NCBI Taxonomy" id="13489"/>
    <lineage>
        <taxon>Eukaryota</taxon>
        <taxon>Metazoa</taxon>
        <taxon>Chordata</taxon>
        <taxon>Craniata</taxon>
        <taxon>Vertebrata</taxon>
        <taxon>Euteleostomi</taxon>
        <taxon>Actinopterygii</taxon>
        <taxon>Neopterygii</taxon>
        <taxon>Teleostei</taxon>
        <taxon>Neoteleostei</taxon>
        <taxon>Acanthomorphata</taxon>
        <taxon>Eupercaria</taxon>
        <taxon>Moronidae</taxon>
        <taxon>Dicentrarchus</taxon>
    </lineage>
</organism>
<keyword evidence="4" id="KW-0479">Metal-binding</keyword>
<sequence length="407" mass="45389">MLLSSARTAIFYGCRNSGKGFQHSGRSPQLRQWLVKRGQSTITVEAVASSARAAATVPNAATNRIVGRWLLGCSGLVVGAIVLGGVTRLTESGLSMVDWHLVREMKPPQSQAEWEAEFSKYQQFPEFKIMNHDMTLPEFKFIFYMEWGHRMWGRLVGLAYILPTVYFWRKGYFNRSMKGKVLGLCGFVFFQGLLGWYMVKSGLEEKPESHDIPRVSQYRLSAHLGSALLLYCASLWTGLTLLLPAYKLTETKRLLQLRRYAKGTGGLVFLTALSGAFVAGLDAGLVYNSFPKMGERWIPDDLLAFSPTLKNFFENPTTVQFDHRILAISSLTAITGLYLFSRRMVLPRRAKIAISLLAAMAYGQVALGISTLLLYVPTQLAATHQSGSVALLSLAIWVLAELRKMPK</sequence>
<dbReference type="Pfam" id="PF02628">
    <property type="entry name" value="COX15-CtaA"/>
    <property type="match status" value="1"/>
</dbReference>
<evidence type="ECO:0000256" key="5">
    <source>
        <dbReference type="ARBA" id="ARBA00022989"/>
    </source>
</evidence>
<evidence type="ECO:0000256" key="12">
    <source>
        <dbReference type="SAM" id="Phobius"/>
    </source>
</evidence>
<dbReference type="PANTHER" id="PTHR23289:SF2">
    <property type="entry name" value="CYTOCHROME C OXIDASE ASSEMBLY PROTEIN COX15 HOMOLOG"/>
    <property type="match status" value="1"/>
</dbReference>
<evidence type="ECO:0008006" key="15">
    <source>
        <dbReference type="Google" id="ProtNLM"/>
    </source>
</evidence>
<dbReference type="GO" id="GO:0016653">
    <property type="term" value="F:oxidoreductase activity, acting on NAD(P)H, heme protein as acceptor"/>
    <property type="evidence" value="ECO:0007669"/>
    <property type="project" value="TreeGrafter"/>
</dbReference>
<keyword evidence="6" id="KW-0560">Oxidoreductase</keyword>